<keyword evidence="1" id="KW-1185">Reference proteome</keyword>
<evidence type="ECO:0000313" key="2">
    <source>
        <dbReference type="RefSeq" id="XP_013410188.1"/>
    </source>
</evidence>
<dbReference type="Proteomes" id="UP000085678">
    <property type="component" value="Unplaced"/>
</dbReference>
<evidence type="ECO:0000313" key="1">
    <source>
        <dbReference type="Proteomes" id="UP000085678"/>
    </source>
</evidence>
<dbReference type="AlphaFoldDB" id="A0A1S3JIJ2"/>
<reference evidence="2" key="1">
    <citation type="submission" date="2025-08" db="UniProtKB">
        <authorList>
            <consortium name="RefSeq"/>
        </authorList>
    </citation>
    <scope>IDENTIFICATION</scope>
    <source>
        <tissue evidence="2">Gonads</tissue>
    </source>
</reference>
<accession>A0A1S3JIJ2</accession>
<protein>
    <submittedName>
        <fullName evidence="2">Uncharacterized protein LOC106173567</fullName>
    </submittedName>
</protein>
<organism evidence="1 2">
    <name type="scientific">Lingula anatina</name>
    <name type="common">Brachiopod</name>
    <name type="synonym">Lingula unguis</name>
    <dbReference type="NCBI Taxonomy" id="7574"/>
    <lineage>
        <taxon>Eukaryota</taxon>
        <taxon>Metazoa</taxon>
        <taxon>Spiralia</taxon>
        <taxon>Lophotrochozoa</taxon>
        <taxon>Brachiopoda</taxon>
        <taxon>Linguliformea</taxon>
        <taxon>Lingulata</taxon>
        <taxon>Lingulida</taxon>
        <taxon>Linguloidea</taxon>
        <taxon>Lingulidae</taxon>
        <taxon>Lingula</taxon>
    </lineage>
</organism>
<gene>
    <name evidence="2" type="primary">LOC106173567</name>
</gene>
<name>A0A1S3JIJ2_LINAN</name>
<proteinExistence type="predicted"/>
<sequence length="171" mass="18161">MCSLTLYIARTDGIQRTSAEPVKNDIHQSFLKVCSAHSVTMKVLILVVLVAVATAKPADNSIERLARSLAEDEVMKRGVLSNVVNAVCIPVMDSVIGLANGACAFLDSADSICIQLADQYLGSFLSGLFSKPVASMCQNLAQLAVNECNKGTVQNFADIVCTKLTDLPIIG</sequence>
<dbReference type="InParanoid" id="A0A1S3JIJ2"/>
<dbReference type="RefSeq" id="XP_013410188.1">
    <property type="nucleotide sequence ID" value="XM_013554734.1"/>
</dbReference>
<dbReference type="GeneID" id="106173567"/>
<dbReference type="KEGG" id="lak:106173567"/>